<dbReference type="OrthoDB" id="9943809at2759"/>
<evidence type="ECO:0000259" key="10">
    <source>
        <dbReference type="PROSITE" id="PS50853"/>
    </source>
</evidence>
<keyword evidence="2 7" id="KW-0812">Transmembrane</keyword>
<evidence type="ECO:0000259" key="9">
    <source>
        <dbReference type="PROSITE" id="PS50011"/>
    </source>
</evidence>
<keyword evidence="5 7" id="KW-0472">Membrane</keyword>
<keyword evidence="4 7" id="KW-1133">Transmembrane helix</keyword>
<dbReference type="GO" id="GO:0005886">
    <property type="term" value="C:plasma membrane"/>
    <property type="evidence" value="ECO:0007669"/>
    <property type="project" value="TreeGrafter"/>
</dbReference>
<dbReference type="EMBL" id="CADEPI010000047">
    <property type="protein sequence ID" value="CAB3369770.1"/>
    <property type="molecule type" value="Genomic_DNA"/>
</dbReference>
<dbReference type="Pfam" id="PF01822">
    <property type="entry name" value="WSC"/>
    <property type="match status" value="1"/>
</dbReference>
<comment type="caution">
    <text evidence="12">The sequence shown here is derived from an EMBL/GenBank/DDBJ whole genome shotgun (WGS) entry which is preliminary data.</text>
</comment>
<evidence type="ECO:0000256" key="1">
    <source>
        <dbReference type="ARBA" id="ARBA00004479"/>
    </source>
</evidence>
<evidence type="ECO:0000256" key="7">
    <source>
        <dbReference type="SAM" id="Phobius"/>
    </source>
</evidence>
<dbReference type="PANTHER" id="PTHR24416:SF622">
    <property type="entry name" value="PROTEIN KINASE DOMAIN-CONTAINING PROTEIN"/>
    <property type="match status" value="1"/>
</dbReference>
<evidence type="ECO:0008006" key="14">
    <source>
        <dbReference type="Google" id="ProtNLM"/>
    </source>
</evidence>
<evidence type="ECO:0000256" key="4">
    <source>
        <dbReference type="ARBA" id="ARBA00022989"/>
    </source>
</evidence>
<dbReference type="PROSITE" id="PS50011">
    <property type="entry name" value="PROTEIN_KINASE_DOM"/>
    <property type="match status" value="1"/>
</dbReference>
<dbReference type="GO" id="GO:0043235">
    <property type="term" value="C:receptor complex"/>
    <property type="evidence" value="ECO:0007669"/>
    <property type="project" value="TreeGrafter"/>
</dbReference>
<feature type="domain" description="Protein kinase" evidence="9">
    <location>
        <begin position="454"/>
        <end position="724"/>
    </location>
</feature>
<dbReference type="InterPro" id="IPR002889">
    <property type="entry name" value="WSC_carb-bd"/>
</dbReference>
<dbReference type="InterPro" id="IPR003961">
    <property type="entry name" value="FN3_dom"/>
</dbReference>
<sequence>MASLEALVAALFVLCFPHSISSTEVGQSYPIGCFSFRIELKSNYFEISPVSSSSSVDNCVINCLNLYYGYANLKNGDTCYCSSKHEGTSAGECTTPCARNSSQICGGPNSLSVYATGQLVPGPPEIKVDQVTESSILVKWKRPKAANGLITGYTLSLTYLRGFSSPLPPMEWEYAGNSSRARLASLHPGTEYNLTVSAVSEAGLGVPAITTIWTQIGDPDEPEVPKVLSQDVNSITIEITPARNQNGPISAYQIIVMDESVPTAFNESTLFAYALAQKENIPYYITAELNPDSLDTKFVVGDGKFYGGYYNAPLSADGHFHISMGVISFKDGVRKSNFAHATHEQHGVIVLDVGPVTRDTSPSTMVIVLSFAIAFFSVLLVLSIVVYVVMRHKVHQRRLRLPDNQELSIQGPILEVEGNGYVHTGYIPEDEDERTNHLEALKAKIWSIPVNHLDVKNDLLGTGKYGSVLKGSVNQKGFPVPVAIHSIADVLMSKAERKEMLKDLDLLVRPGSHDNLISLIGTCEHPDLLYIAIEHHPATLKDVLLESRILEHSAPDQRDNITRFCSLSEHSILNTLLGVADGMKFLEGKRIFHKKLCASHVAMADGVNPKISAIGISEYCRSQQSPTDLTRWTAQEIFRSGHFTSKSDVWAFACVAWETLALGGTPYPDVPTRELPARIMRGLILPQLPHIGDELFQLLLQCWQVDLDERPSFEELVEALHCLLDNPAHHVSFSLRSGFRYEPYAPEMESIAK</sequence>
<gene>
    <name evidence="12" type="ORF">CLODIP_2_CD04256</name>
</gene>
<dbReference type="InterPro" id="IPR011009">
    <property type="entry name" value="Kinase-like_dom_sf"/>
</dbReference>
<keyword evidence="6" id="KW-0325">Glycoprotein</keyword>
<feature type="domain" description="WSC" evidence="11">
    <location>
        <begin position="27"/>
        <end position="117"/>
    </location>
</feature>
<keyword evidence="3 8" id="KW-0732">Signal</keyword>
<dbReference type="Gene3D" id="3.30.200.20">
    <property type="entry name" value="Phosphorylase Kinase, domain 1"/>
    <property type="match status" value="1"/>
</dbReference>
<dbReference type="GO" id="GO:0004714">
    <property type="term" value="F:transmembrane receptor protein tyrosine kinase activity"/>
    <property type="evidence" value="ECO:0007669"/>
    <property type="project" value="TreeGrafter"/>
</dbReference>
<dbReference type="CDD" id="cd00063">
    <property type="entry name" value="FN3"/>
    <property type="match status" value="1"/>
</dbReference>
<dbReference type="Pfam" id="PF23144">
    <property type="entry name" value="Fn3_PTPRU"/>
    <property type="match status" value="1"/>
</dbReference>
<dbReference type="SUPFAM" id="SSF49265">
    <property type="entry name" value="Fibronectin type III"/>
    <property type="match status" value="1"/>
</dbReference>
<feature type="transmembrane region" description="Helical" evidence="7">
    <location>
        <begin position="365"/>
        <end position="390"/>
    </location>
</feature>
<evidence type="ECO:0000256" key="3">
    <source>
        <dbReference type="ARBA" id="ARBA00022729"/>
    </source>
</evidence>
<evidence type="ECO:0000256" key="8">
    <source>
        <dbReference type="SAM" id="SignalP"/>
    </source>
</evidence>
<dbReference type="Gene3D" id="1.10.510.10">
    <property type="entry name" value="Transferase(Phosphotransferase) domain 1"/>
    <property type="match status" value="1"/>
</dbReference>
<name>A0A8S1CLF9_9INSE</name>
<dbReference type="InterPro" id="IPR000719">
    <property type="entry name" value="Prot_kinase_dom"/>
</dbReference>
<dbReference type="PANTHER" id="PTHR24416">
    <property type="entry name" value="TYROSINE-PROTEIN KINASE RECEPTOR"/>
    <property type="match status" value="1"/>
</dbReference>
<dbReference type="Proteomes" id="UP000494165">
    <property type="component" value="Unassembled WGS sequence"/>
</dbReference>
<dbReference type="InterPro" id="IPR057598">
    <property type="entry name" value="Fn3_PTPRU"/>
</dbReference>
<dbReference type="InterPro" id="IPR050122">
    <property type="entry name" value="RTK"/>
</dbReference>
<evidence type="ECO:0000256" key="6">
    <source>
        <dbReference type="ARBA" id="ARBA00023180"/>
    </source>
</evidence>
<dbReference type="InterPro" id="IPR001245">
    <property type="entry name" value="Ser-Thr/Tyr_kinase_cat_dom"/>
</dbReference>
<dbReference type="PRINTS" id="PR00109">
    <property type="entry name" value="TYRKINASE"/>
</dbReference>
<dbReference type="SMART" id="SM00060">
    <property type="entry name" value="FN3"/>
    <property type="match status" value="1"/>
</dbReference>
<dbReference type="SMART" id="SM00321">
    <property type="entry name" value="WSC"/>
    <property type="match status" value="1"/>
</dbReference>
<dbReference type="GO" id="GO:0005524">
    <property type="term" value="F:ATP binding"/>
    <property type="evidence" value="ECO:0007669"/>
    <property type="project" value="InterPro"/>
</dbReference>
<dbReference type="Gene3D" id="2.60.40.10">
    <property type="entry name" value="Immunoglobulins"/>
    <property type="match status" value="1"/>
</dbReference>
<dbReference type="Pfam" id="PF00041">
    <property type="entry name" value="fn3"/>
    <property type="match status" value="1"/>
</dbReference>
<evidence type="ECO:0000313" key="13">
    <source>
        <dbReference type="Proteomes" id="UP000494165"/>
    </source>
</evidence>
<keyword evidence="13" id="KW-1185">Reference proteome</keyword>
<comment type="subcellular location">
    <subcellularLocation>
        <location evidence="1">Membrane</location>
        <topology evidence="1">Single-pass type I membrane protein</topology>
    </subcellularLocation>
</comment>
<dbReference type="GO" id="GO:0007169">
    <property type="term" value="P:cell surface receptor protein tyrosine kinase signaling pathway"/>
    <property type="evidence" value="ECO:0007669"/>
    <property type="project" value="TreeGrafter"/>
</dbReference>
<organism evidence="12 13">
    <name type="scientific">Cloeon dipterum</name>
    <dbReference type="NCBI Taxonomy" id="197152"/>
    <lineage>
        <taxon>Eukaryota</taxon>
        <taxon>Metazoa</taxon>
        <taxon>Ecdysozoa</taxon>
        <taxon>Arthropoda</taxon>
        <taxon>Hexapoda</taxon>
        <taxon>Insecta</taxon>
        <taxon>Pterygota</taxon>
        <taxon>Palaeoptera</taxon>
        <taxon>Ephemeroptera</taxon>
        <taxon>Pisciforma</taxon>
        <taxon>Baetidae</taxon>
        <taxon>Cloeon</taxon>
    </lineage>
</organism>
<feature type="signal peptide" evidence="8">
    <location>
        <begin position="1"/>
        <end position="22"/>
    </location>
</feature>
<accession>A0A8S1CLF9</accession>
<evidence type="ECO:0000259" key="11">
    <source>
        <dbReference type="PROSITE" id="PS51212"/>
    </source>
</evidence>
<protein>
    <recommendedName>
        <fullName evidence="14">Tyrosine-protein kinase Wsck</fullName>
    </recommendedName>
</protein>
<dbReference type="InterPro" id="IPR013783">
    <property type="entry name" value="Ig-like_fold"/>
</dbReference>
<evidence type="ECO:0000256" key="5">
    <source>
        <dbReference type="ARBA" id="ARBA00023136"/>
    </source>
</evidence>
<dbReference type="SUPFAM" id="SSF56112">
    <property type="entry name" value="Protein kinase-like (PK-like)"/>
    <property type="match status" value="1"/>
</dbReference>
<dbReference type="Pfam" id="PF07714">
    <property type="entry name" value="PK_Tyr_Ser-Thr"/>
    <property type="match status" value="1"/>
</dbReference>
<dbReference type="PROSITE" id="PS51212">
    <property type="entry name" value="WSC"/>
    <property type="match status" value="1"/>
</dbReference>
<feature type="chain" id="PRO_5035755450" description="Tyrosine-protein kinase Wsck" evidence="8">
    <location>
        <begin position="23"/>
        <end position="753"/>
    </location>
</feature>
<dbReference type="PROSITE" id="PS50853">
    <property type="entry name" value="FN3"/>
    <property type="match status" value="1"/>
</dbReference>
<evidence type="ECO:0000313" key="12">
    <source>
        <dbReference type="EMBL" id="CAB3369770.1"/>
    </source>
</evidence>
<reference evidence="12 13" key="1">
    <citation type="submission" date="2020-04" db="EMBL/GenBank/DDBJ databases">
        <authorList>
            <person name="Alioto T."/>
            <person name="Alioto T."/>
            <person name="Gomez Garrido J."/>
        </authorList>
    </citation>
    <scope>NUCLEOTIDE SEQUENCE [LARGE SCALE GENOMIC DNA]</scope>
</reference>
<dbReference type="AlphaFoldDB" id="A0A8S1CLF9"/>
<proteinExistence type="predicted"/>
<dbReference type="InterPro" id="IPR036116">
    <property type="entry name" value="FN3_sf"/>
</dbReference>
<feature type="domain" description="Fibronectin type-III" evidence="10">
    <location>
        <begin position="120"/>
        <end position="219"/>
    </location>
</feature>
<evidence type="ECO:0000256" key="2">
    <source>
        <dbReference type="ARBA" id="ARBA00022692"/>
    </source>
</evidence>